<accession>A0A078ACR9</accession>
<gene>
    <name evidence="3" type="primary">Contig7001.g7492</name>
    <name evidence="3" type="ORF">STYLEM_9045</name>
</gene>
<sequence>MQILLFLLVSYLSQTLQEDTIKLRSIDPKEIKMESIDISGKNGGQRFNIDGLKGVIVKVHFRDKHLKKKGILDISAEVEEQLAEEEITYQNFNMREERYVWMLCNDAAERQRMREFLLAKEYILAVETDNKRYFGKYAKKEEKEKWKEANKKDPNSKQKLEL</sequence>
<dbReference type="GO" id="GO:0006457">
    <property type="term" value="P:protein folding"/>
    <property type="evidence" value="ECO:0007669"/>
    <property type="project" value="InterPro"/>
</dbReference>
<proteinExistence type="predicted"/>
<feature type="chain" id="PRO_5001729321" description="TNase-like domain-containing protein" evidence="2">
    <location>
        <begin position="18"/>
        <end position="162"/>
    </location>
</feature>
<keyword evidence="4" id="KW-1185">Reference proteome</keyword>
<evidence type="ECO:0000313" key="4">
    <source>
        <dbReference type="Proteomes" id="UP000039865"/>
    </source>
</evidence>
<dbReference type="Pfam" id="PF10185">
    <property type="entry name" value="Mesd"/>
    <property type="match status" value="1"/>
</dbReference>
<protein>
    <recommendedName>
        <fullName evidence="5">TNase-like domain-containing protein</fullName>
    </recommendedName>
</protein>
<keyword evidence="2" id="KW-0732">Signal</keyword>
<dbReference type="InParanoid" id="A0A078ACR9"/>
<dbReference type="EMBL" id="CCKQ01008589">
    <property type="protein sequence ID" value="CDW80050.1"/>
    <property type="molecule type" value="Genomic_DNA"/>
</dbReference>
<evidence type="ECO:0000256" key="2">
    <source>
        <dbReference type="SAM" id="SignalP"/>
    </source>
</evidence>
<feature type="region of interest" description="Disordered" evidence="1">
    <location>
        <begin position="141"/>
        <end position="162"/>
    </location>
</feature>
<evidence type="ECO:0000256" key="1">
    <source>
        <dbReference type="SAM" id="MobiDB-lite"/>
    </source>
</evidence>
<dbReference type="AlphaFoldDB" id="A0A078ACR9"/>
<evidence type="ECO:0008006" key="5">
    <source>
        <dbReference type="Google" id="ProtNLM"/>
    </source>
</evidence>
<feature type="signal peptide" evidence="2">
    <location>
        <begin position="1"/>
        <end position="17"/>
    </location>
</feature>
<dbReference type="Gene3D" id="3.30.70.260">
    <property type="match status" value="1"/>
</dbReference>
<name>A0A078ACR9_STYLE</name>
<evidence type="ECO:0000313" key="3">
    <source>
        <dbReference type="EMBL" id="CDW80050.1"/>
    </source>
</evidence>
<organism evidence="3 4">
    <name type="scientific">Stylonychia lemnae</name>
    <name type="common">Ciliate</name>
    <dbReference type="NCBI Taxonomy" id="5949"/>
    <lineage>
        <taxon>Eukaryota</taxon>
        <taxon>Sar</taxon>
        <taxon>Alveolata</taxon>
        <taxon>Ciliophora</taxon>
        <taxon>Intramacronucleata</taxon>
        <taxon>Spirotrichea</taxon>
        <taxon>Stichotrichia</taxon>
        <taxon>Sporadotrichida</taxon>
        <taxon>Oxytrichidae</taxon>
        <taxon>Stylonychinae</taxon>
        <taxon>Stylonychia</taxon>
    </lineage>
</organism>
<dbReference type="Proteomes" id="UP000039865">
    <property type="component" value="Unassembled WGS sequence"/>
</dbReference>
<dbReference type="InterPro" id="IPR019330">
    <property type="entry name" value="MESD"/>
</dbReference>
<reference evidence="3 4" key="1">
    <citation type="submission" date="2014-06" db="EMBL/GenBank/DDBJ databases">
        <authorList>
            <person name="Swart Estienne"/>
        </authorList>
    </citation>
    <scope>NUCLEOTIDE SEQUENCE [LARGE SCALE GENOMIC DNA]</scope>
    <source>
        <strain evidence="3 4">130c</strain>
    </source>
</reference>